<accession>A0ABU0YRB9</accession>
<dbReference type="PANTHER" id="PTHR11496:SF102">
    <property type="entry name" value="ALCOHOL DEHYDROGENASE 4"/>
    <property type="match status" value="1"/>
</dbReference>
<evidence type="ECO:0000259" key="6">
    <source>
        <dbReference type="Pfam" id="PF25137"/>
    </source>
</evidence>
<dbReference type="SUPFAM" id="SSF56796">
    <property type="entry name" value="Dehydroquinate synthase-like"/>
    <property type="match status" value="1"/>
</dbReference>
<reference evidence="8" key="1">
    <citation type="submission" date="2023-08" db="EMBL/GenBank/DDBJ databases">
        <title>Rhodospirillaceae gen. nov., a novel taxon isolated from the Yangtze River Yuezi River estuary sludge.</title>
        <authorList>
            <person name="Ruan L."/>
        </authorList>
    </citation>
    <scope>NUCLEOTIDE SEQUENCE [LARGE SCALE GENOMIC DNA]</scope>
    <source>
        <strain evidence="8">R-7</strain>
    </source>
</reference>
<comment type="cofactor">
    <cofactor evidence="1">
        <name>Fe cation</name>
        <dbReference type="ChEBI" id="CHEBI:24875"/>
    </cofactor>
</comment>
<dbReference type="PANTHER" id="PTHR11496">
    <property type="entry name" value="ALCOHOL DEHYDROGENASE"/>
    <property type="match status" value="1"/>
</dbReference>
<name>A0ABU0YRB9_9PROT</name>
<dbReference type="Pfam" id="PF25137">
    <property type="entry name" value="ADH_Fe_C"/>
    <property type="match status" value="1"/>
</dbReference>
<keyword evidence="8" id="KW-1185">Reference proteome</keyword>
<dbReference type="CDD" id="cd14861">
    <property type="entry name" value="Fe-ADH-like"/>
    <property type="match status" value="1"/>
</dbReference>
<evidence type="ECO:0000256" key="2">
    <source>
        <dbReference type="ARBA" id="ARBA00007358"/>
    </source>
</evidence>
<keyword evidence="4" id="KW-0520">NAD</keyword>
<gene>
    <name evidence="7" type="ORF">Q8A70_21465</name>
</gene>
<dbReference type="Gene3D" id="1.20.1090.10">
    <property type="entry name" value="Dehydroquinate synthase-like - alpha domain"/>
    <property type="match status" value="1"/>
</dbReference>
<dbReference type="Pfam" id="PF00465">
    <property type="entry name" value="Fe-ADH"/>
    <property type="match status" value="1"/>
</dbReference>
<organism evidence="7 8">
    <name type="scientific">Dongia sedimenti</name>
    <dbReference type="NCBI Taxonomy" id="3064282"/>
    <lineage>
        <taxon>Bacteria</taxon>
        <taxon>Pseudomonadati</taxon>
        <taxon>Pseudomonadota</taxon>
        <taxon>Alphaproteobacteria</taxon>
        <taxon>Rhodospirillales</taxon>
        <taxon>Dongiaceae</taxon>
        <taxon>Dongia</taxon>
    </lineage>
</organism>
<dbReference type="InterPro" id="IPR039697">
    <property type="entry name" value="Alcohol_dehydrogenase_Fe"/>
</dbReference>
<dbReference type="RefSeq" id="WP_379959316.1">
    <property type="nucleotide sequence ID" value="NZ_JAUYVI010000006.1"/>
</dbReference>
<protein>
    <submittedName>
        <fullName evidence="7">Iron-containing alcohol dehydrogenase</fullName>
    </submittedName>
</protein>
<feature type="domain" description="Alcohol dehydrogenase iron-type/glycerol dehydrogenase GldA" evidence="5">
    <location>
        <begin position="15"/>
        <end position="188"/>
    </location>
</feature>
<dbReference type="EMBL" id="JAUYVI010000006">
    <property type="protein sequence ID" value="MDQ7250274.1"/>
    <property type="molecule type" value="Genomic_DNA"/>
</dbReference>
<dbReference type="PROSITE" id="PS00913">
    <property type="entry name" value="ADH_IRON_1"/>
    <property type="match status" value="1"/>
</dbReference>
<evidence type="ECO:0000259" key="5">
    <source>
        <dbReference type="Pfam" id="PF00465"/>
    </source>
</evidence>
<dbReference type="InterPro" id="IPR018211">
    <property type="entry name" value="ADH_Fe_CS"/>
</dbReference>
<dbReference type="InterPro" id="IPR001670">
    <property type="entry name" value="ADH_Fe/GldA"/>
</dbReference>
<comment type="similarity">
    <text evidence="2">Belongs to the iron-containing alcohol dehydrogenase family.</text>
</comment>
<dbReference type="InterPro" id="IPR056798">
    <property type="entry name" value="ADH_Fe_C"/>
</dbReference>
<evidence type="ECO:0000256" key="1">
    <source>
        <dbReference type="ARBA" id="ARBA00001962"/>
    </source>
</evidence>
<evidence type="ECO:0000256" key="4">
    <source>
        <dbReference type="ARBA" id="ARBA00023027"/>
    </source>
</evidence>
<keyword evidence="3" id="KW-0560">Oxidoreductase</keyword>
<proteinExistence type="inferred from homology"/>
<evidence type="ECO:0000313" key="8">
    <source>
        <dbReference type="Proteomes" id="UP001230156"/>
    </source>
</evidence>
<dbReference type="Gene3D" id="3.40.50.1970">
    <property type="match status" value="1"/>
</dbReference>
<comment type="caution">
    <text evidence="7">The sequence shown here is derived from an EMBL/GenBank/DDBJ whole genome shotgun (WGS) entry which is preliminary data.</text>
</comment>
<evidence type="ECO:0000256" key="3">
    <source>
        <dbReference type="ARBA" id="ARBA00023002"/>
    </source>
</evidence>
<dbReference type="Proteomes" id="UP001230156">
    <property type="component" value="Unassembled WGS sequence"/>
</dbReference>
<evidence type="ECO:0000313" key="7">
    <source>
        <dbReference type="EMBL" id="MDQ7250274.1"/>
    </source>
</evidence>
<sequence length="393" mass="41313">MTTDAAALKGNWNYPTSLKFGVGRIKELPDHCKALGLKRPLLITDPGLAGLPMIKEAIARNEAAGIPTGLYSEVQGNPVGKNVDDGVKVYKAGNHDGVIAFGGGSALDAAKAVALMVGQTRPIWDFEDIGDWWTRVNAAGIAPIIAVPTTSGTGSEVGRASVITDESNHTKKIIFHPKMLPAIVIDDPELTVGLPPHITAATGMDALSHCLEAYCAPGFHPLADGIALEGMRLVAENLPAAVKDGKNLVARANMMAAASMGATAFQKGLGGMHAISHPLGALYNTHHGLTNAVVMPYVLDFNRKAIDERMTRLARFLGLPTPGFKGVMEWVLQLRKEISIPHTLREIGVDDKRVDEVAKAAEADPSAGGNPIKVGANELGKIFVAGLNGTLAA</sequence>
<feature type="domain" description="Fe-containing alcohol dehydrogenase-like C-terminal" evidence="6">
    <location>
        <begin position="199"/>
        <end position="383"/>
    </location>
</feature>